<evidence type="ECO:0000313" key="2">
    <source>
        <dbReference type="EMBL" id="MDT0496512.1"/>
    </source>
</evidence>
<comment type="caution">
    <text evidence="2">The sequence shown here is derived from an EMBL/GenBank/DDBJ whole genome shotgun (WGS) entry which is preliminary data.</text>
</comment>
<accession>A0ABU2WHF9</accession>
<organism evidence="2 3">
    <name type="scientific">Banduia mediterranea</name>
    <dbReference type="NCBI Taxonomy" id="3075609"/>
    <lineage>
        <taxon>Bacteria</taxon>
        <taxon>Pseudomonadati</taxon>
        <taxon>Pseudomonadota</taxon>
        <taxon>Gammaproteobacteria</taxon>
        <taxon>Nevskiales</taxon>
        <taxon>Algiphilaceae</taxon>
        <taxon>Banduia</taxon>
    </lineage>
</organism>
<keyword evidence="1" id="KW-0472">Membrane</keyword>
<proteinExistence type="predicted"/>
<reference evidence="2 3" key="1">
    <citation type="submission" date="2023-09" db="EMBL/GenBank/DDBJ databases">
        <authorList>
            <person name="Rey-Velasco X."/>
        </authorList>
    </citation>
    <scope>NUCLEOTIDE SEQUENCE [LARGE SCALE GENOMIC DNA]</scope>
    <source>
        <strain evidence="2 3">W345</strain>
    </source>
</reference>
<dbReference type="Proteomes" id="UP001254608">
    <property type="component" value="Unassembled WGS sequence"/>
</dbReference>
<dbReference type="EMBL" id="JAVRIC010000004">
    <property type="protein sequence ID" value="MDT0496512.1"/>
    <property type="molecule type" value="Genomic_DNA"/>
</dbReference>
<gene>
    <name evidence="2" type="ORF">RM530_03920</name>
</gene>
<feature type="transmembrane region" description="Helical" evidence="1">
    <location>
        <begin position="12"/>
        <end position="34"/>
    </location>
</feature>
<dbReference type="RefSeq" id="WP_311363904.1">
    <property type="nucleotide sequence ID" value="NZ_JAVRIC010000004.1"/>
</dbReference>
<keyword evidence="1" id="KW-0812">Transmembrane</keyword>
<protein>
    <recommendedName>
        <fullName evidence="4">Lipoprotein</fullName>
    </recommendedName>
</protein>
<name>A0ABU2WHF9_9GAMM</name>
<keyword evidence="3" id="KW-1185">Reference proteome</keyword>
<evidence type="ECO:0000313" key="3">
    <source>
        <dbReference type="Proteomes" id="UP001254608"/>
    </source>
</evidence>
<keyword evidence="1" id="KW-1133">Transmembrane helix</keyword>
<evidence type="ECO:0008006" key="4">
    <source>
        <dbReference type="Google" id="ProtNLM"/>
    </source>
</evidence>
<sequence length="208" mass="22046">MLGRAIAGLAGLRAYAIGLLVWVLCAVALVAGGYRWGWTAKANAVAAAQLQSVQNAAAADREARAAQARIDRTQSTALAADRAEARIVYRTIREEVPHVVTQIVRVPATPEAPACECPDRNEYSRGFVRVWNRALDPGVPGTAGGPTDAAGGADPADAAAAAVSTGDVLANHVDNAELWYDQRAQCQRLIEWQRQTCQRLGKGKDCAS</sequence>
<evidence type="ECO:0000256" key="1">
    <source>
        <dbReference type="SAM" id="Phobius"/>
    </source>
</evidence>